<dbReference type="SUPFAM" id="SSF52343">
    <property type="entry name" value="Ferredoxin reductase-like, C-terminal NADP-linked domain"/>
    <property type="match status" value="1"/>
</dbReference>
<dbReference type="Proteomes" id="UP001172728">
    <property type="component" value="Unassembled WGS sequence"/>
</dbReference>
<keyword evidence="12 14" id="KW-0472">Membrane</keyword>
<evidence type="ECO:0000313" key="17">
    <source>
        <dbReference type="Proteomes" id="UP001172728"/>
    </source>
</evidence>
<reference evidence="16" key="1">
    <citation type="submission" date="2023-06" db="EMBL/GenBank/DDBJ databases">
        <title>Sysu t00192.</title>
        <authorList>
            <person name="Gao L."/>
            <person name="Fang B.-Z."/>
            <person name="Li W.-J."/>
        </authorList>
    </citation>
    <scope>NUCLEOTIDE SEQUENCE</scope>
    <source>
        <strain evidence="16">SYSU T00192</strain>
    </source>
</reference>
<keyword evidence="17" id="KW-1185">Reference proteome</keyword>
<protein>
    <submittedName>
        <fullName evidence="16">Ferredoxin reductase family protein</fullName>
    </submittedName>
</protein>
<dbReference type="InterPro" id="IPR050415">
    <property type="entry name" value="MRET"/>
</dbReference>
<keyword evidence="11" id="KW-0411">Iron-sulfur</keyword>
<dbReference type="Gene3D" id="2.40.30.10">
    <property type="entry name" value="Translation factors"/>
    <property type="match status" value="1"/>
</dbReference>
<dbReference type="SUPFAM" id="SSF63380">
    <property type="entry name" value="Riboflavin synthase domain-like"/>
    <property type="match status" value="1"/>
</dbReference>
<evidence type="ECO:0000256" key="6">
    <source>
        <dbReference type="ARBA" id="ARBA00022723"/>
    </source>
</evidence>
<feature type="transmembrane region" description="Helical" evidence="14">
    <location>
        <begin position="42"/>
        <end position="61"/>
    </location>
</feature>
<evidence type="ECO:0000256" key="4">
    <source>
        <dbReference type="ARBA" id="ARBA00022692"/>
    </source>
</evidence>
<keyword evidence="10" id="KW-0408">Iron</keyword>
<proteinExistence type="predicted"/>
<dbReference type="PROSITE" id="PS51384">
    <property type="entry name" value="FAD_FR"/>
    <property type="match status" value="1"/>
</dbReference>
<evidence type="ECO:0000313" key="16">
    <source>
        <dbReference type="EMBL" id="MDN4475722.1"/>
    </source>
</evidence>
<evidence type="ECO:0000256" key="5">
    <source>
        <dbReference type="ARBA" id="ARBA00022714"/>
    </source>
</evidence>
<keyword evidence="7" id="KW-0274">FAD</keyword>
<accession>A0ABT8G9I1</accession>
<gene>
    <name evidence="16" type="ORF">QQX09_07625</name>
</gene>
<comment type="caution">
    <text evidence="16">The sequence shown here is derived from an EMBL/GenBank/DDBJ whole genome shotgun (WGS) entry which is preliminary data.</text>
</comment>
<feature type="transmembrane region" description="Helical" evidence="14">
    <location>
        <begin position="73"/>
        <end position="93"/>
    </location>
</feature>
<evidence type="ECO:0000256" key="12">
    <source>
        <dbReference type="ARBA" id="ARBA00023136"/>
    </source>
</evidence>
<keyword evidence="6" id="KW-0479">Metal-binding</keyword>
<dbReference type="EMBL" id="JAUHPW010000005">
    <property type="protein sequence ID" value="MDN4475722.1"/>
    <property type="molecule type" value="Genomic_DNA"/>
</dbReference>
<keyword evidence="3" id="KW-0285">Flavoprotein</keyword>
<keyword evidence="4 14" id="KW-0812">Transmembrane</keyword>
<keyword evidence="9" id="KW-0560">Oxidoreductase</keyword>
<dbReference type="InterPro" id="IPR017927">
    <property type="entry name" value="FAD-bd_FR_type"/>
</dbReference>
<evidence type="ECO:0000256" key="3">
    <source>
        <dbReference type="ARBA" id="ARBA00022630"/>
    </source>
</evidence>
<dbReference type="RefSeq" id="WP_301133067.1">
    <property type="nucleotide sequence ID" value="NZ_JAUHPW010000005.1"/>
</dbReference>
<name>A0ABT8G9I1_9MICO</name>
<dbReference type="PANTHER" id="PTHR47354:SF8">
    <property type="entry name" value="1,2-PHENYLACETYL-COA EPOXIDASE, SUBUNIT E"/>
    <property type="match status" value="1"/>
</dbReference>
<evidence type="ECO:0000256" key="11">
    <source>
        <dbReference type="ARBA" id="ARBA00023014"/>
    </source>
</evidence>
<dbReference type="InterPro" id="IPR017938">
    <property type="entry name" value="Riboflavin_synthase-like_b-brl"/>
</dbReference>
<organism evidence="16 17">
    <name type="scientific">Demequina litoralis</name>
    <dbReference type="NCBI Taxonomy" id="3051660"/>
    <lineage>
        <taxon>Bacteria</taxon>
        <taxon>Bacillati</taxon>
        <taxon>Actinomycetota</taxon>
        <taxon>Actinomycetes</taxon>
        <taxon>Micrococcales</taxon>
        <taxon>Demequinaceae</taxon>
        <taxon>Demequina</taxon>
    </lineage>
</organism>
<feature type="transmembrane region" description="Helical" evidence="14">
    <location>
        <begin position="218"/>
        <end position="238"/>
    </location>
</feature>
<evidence type="ECO:0000256" key="13">
    <source>
        <dbReference type="SAM" id="MobiDB-lite"/>
    </source>
</evidence>
<feature type="transmembrane region" description="Helical" evidence="14">
    <location>
        <begin position="155"/>
        <end position="177"/>
    </location>
</feature>
<feature type="domain" description="FAD-binding FR-type" evidence="15">
    <location>
        <begin position="244"/>
        <end position="344"/>
    </location>
</feature>
<evidence type="ECO:0000256" key="2">
    <source>
        <dbReference type="ARBA" id="ARBA00004141"/>
    </source>
</evidence>
<comment type="subcellular location">
    <subcellularLocation>
        <location evidence="2">Membrane</location>
        <topology evidence="2">Multi-pass membrane protein</topology>
    </subcellularLocation>
</comment>
<keyword evidence="5" id="KW-0001">2Fe-2S</keyword>
<dbReference type="InterPro" id="IPR039261">
    <property type="entry name" value="FNR_nucleotide-bd"/>
</dbReference>
<dbReference type="Gene3D" id="3.40.50.80">
    <property type="entry name" value="Nucleotide-binding domain of ferredoxin-NADP reductase (FNR) module"/>
    <property type="match status" value="1"/>
</dbReference>
<evidence type="ECO:0000259" key="15">
    <source>
        <dbReference type="PROSITE" id="PS51384"/>
    </source>
</evidence>
<evidence type="ECO:0000256" key="1">
    <source>
        <dbReference type="ARBA" id="ARBA00001974"/>
    </source>
</evidence>
<feature type="region of interest" description="Disordered" evidence="13">
    <location>
        <begin position="1"/>
        <end position="25"/>
    </location>
</feature>
<dbReference type="InterPro" id="IPR013130">
    <property type="entry name" value="Fe3_Rdtase_TM_dom"/>
</dbReference>
<dbReference type="PANTHER" id="PTHR47354">
    <property type="entry name" value="NADH OXIDOREDUCTASE HCR"/>
    <property type="match status" value="1"/>
</dbReference>
<keyword evidence="8 14" id="KW-1133">Transmembrane helix</keyword>
<evidence type="ECO:0000256" key="7">
    <source>
        <dbReference type="ARBA" id="ARBA00022827"/>
    </source>
</evidence>
<sequence length="471" mass="50828">MTAVAPRPARRPQPFRPAADPRLRERREHAVARSRRRDTLEASAWLAGVGGVSFMLASGTVDVTSVAGLLTTLGRIAGIAASTMIMAQLVLIARIPLVERVIGHDRAARIHSQLGRIGFLVIIAHIVLLIAGYAMPTQTGLLAQTWDFVVGWGGPMFMASVGFVVLCAVVVTSYAIVRRRWRYESWHAVHVFSYLAVGLSIPHQLTDGESFMSMGLAWWYWVVLWTVAVGGLLAYRVVRPLARFARHRVRVAAVGTLPDGSTVVAMHGRHLRRMNAQGGQFLLFRFLQAGMWGQAHPYSLSRTVRDGWMRITVKPLGDGSSALRDLRPGTRVMVEGPLGTFHDGSRSGDHLVLAGAGVGITPILALLEDADIGPAGCTVIVRAHSEAEIPHLDEFRELAAARGAALHVLTGGRGDGWAPAALPARLAGLVPTIAGADVYACGPQPWVEAVMDDAARAGVPAERRHAEEFAW</sequence>
<dbReference type="Pfam" id="PF01794">
    <property type="entry name" value="Ferric_reduct"/>
    <property type="match status" value="1"/>
</dbReference>
<feature type="transmembrane region" description="Helical" evidence="14">
    <location>
        <begin position="114"/>
        <end position="135"/>
    </location>
</feature>
<evidence type="ECO:0000256" key="14">
    <source>
        <dbReference type="SAM" id="Phobius"/>
    </source>
</evidence>
<evidence type="ECO:0000256" key="8">
    <source>
        <dbReference type="ARBA" id="ARBA00022989"/>
    </source>
</evidence>
<evidence type="ECO:0000256" key="9">
    <source>
        <dbReference type="ARBA" id="ARBA00023002"/>
    </source>
</evidence>
<evidence type="ECO:0000256" key="10">
    <source>
        <dbReference type="ARBA" id="ARBA00023004"/>
    </source>
</evidence>
<feature type="transmembrane region" description="Helical" evidence="14">
    <location>
        <begin position="189"/>
        <end position="206"/>
    </location>
</feature>
<comment type="cofactor">
    <cofactor evidence="1">
        <name>FAD</name>
        <dbReference type="ChEBI" id="CHEBI:57692"/>
    </cofactor>
</comment>